<organism evidence="1 2">
    <name type="scientific">Aneurinibacillus migulanus</name>
    <name type="common">Bacillus migulanus</name>
    <dbReference type="NCBI Taxonomy" id="47500"/>
    <lineage>
        <taxon>Bacteria</taxon>
        <taxon>Bacillati</taxon>
        <taxon>Bacillota</taxon>
        <taxon>Bacilli</taxon>
        <taxon>Bacillales</taxon>
        <taxon>Paenibacillaceae</taxon>
        <taxon>Aneurinibacillus group</taxon>
        <taxon>Aneurinibacillus</taxon>
    </lineage>
</organism>
<sequence>MNMVRGGKREHVFNVWGSKGTKQTMLHMNKAFEADLDAREEAGNVFNQVKPKLAVYFQPHSPFKISSVIYIEVWPIGKTSTC</sequence>
<gene>
    <name evidence="1" type="ORF">SAMN04487909_1277</name>
</gene>
<name>A0A1G8W5Z4_ANEMI</name>
<dbReference type="EMBL" id="FNED01000027">
    <property type="protein sequence ID" value="SDJ73699.1"/>
    <property type="molecule type" value="Genomic_DNA"/>
</dbReference>
<evidence type="ECO:0000313" key="1">
    <source>
        <dbReference type="EMBL" id="SDJ73699.1"/>
    </source>
</evidence>
<proteinExistence type="predicted"/>
<protein>
    <submittedName>
        <fullName evidence="1">Uncharacterized protein</fullName>
    </submittedName>
</protein>
<evidence type="ECO:0000313" key="2">
    <source>
        <dbReference type="Proteomes" id="UP000182836"/>
    </source>
</evidence>
<accession>A0A1G8W5Z4</accession>
<dbReference type="AlphaFoldDB" id="A0A1G8W5Z4"/>
<reference evidence="1 2" key="1">
    <citation type="submission" date="2016-10" db="EMBL/GenBank/DDBJ databases">
        <authorList>
            <person name="de Groot N.N."/>
        </authorList>
    </citation>
    <scope>NUCLEOTIDE SEQUENCE [LARGE SCALE GENOMIC DNA]</scope>
    <source>
        <strain evidence="1 2">DSM 2895</strain>
    </source>
</reference>
<dbReference type="Proteomes" id="UP000182836">
    <property type="component" value="Unassembled WGS sequence"/>
</dbReference>